<organism evidence="8 9">
    <name type="scientific">Papiliotrema laurentii</name>
    <name type="common">Cryptococcus laurentii</name>
    <dbReference type="NCBI Taxonomy" id="5418"/>
    <lineage>
        <taxon>Eukaryota</taxon>
        <taxon>Fungi</taxon>
        <taxon>Dikarya</taxon>
        <taxon>Basidiomycota</taxon>
        <taxon>Agaricomycotina</taxon>
        <taxon>Tremellomycetes</taxon>
        <taxon>Tremellales</taxon>
        <taxon>Rhynchogastremaceae</taxon>
        <taxon>Papiliotrema</taxon>
    </lineage>
</organism>
<dbReference type="InterPro" id="IPR036477">
    <property type="entry name" value="Formyl_transf_N_sf"/>
</dbReference>
<keyword evidence="9" id="KW-1185">Reference proteome</keyword>
<dbReference type="InterPro" id="IPR005793">
    <property type="entry name" value="Formyl_trans_C"/>
</dbReference>
<evidence type="ECO:0000259" key="6">
    <source>
        <dbReference type="Pfam" id="PF00551"/>
    </source>
</evidence>
<comment type="caution">
    <text evidence="8">The sequence shown here is derived from an EMBL/GenBank/DDBJ whole genome shotgun (WGS) entry which is preliminary data.</text>
</comment>
<gene>
    <name evidence="8" type="ORF">DB88DRAFT_476477</name>
</gene>
<evidence type="ECO:0000256" key="4">
    <source>
        <dbReference type="ARBA" id="ARBA00022917"/>
    </source>
</evidence>
<dbReference type="InterPro" id="IPR002376">
    <property type="entry name" value="Formyl_transf_N"/>
</dbReference>
<evidence type="ECO:0000259" key="7">
    <source>
        <dbReference type="Pfam" id="PF02911"/>
    </source>
</evidence>
<feature type="region of interest" description="Disordered" evidence="5">
    <location>
        <begin position="112"/>
        <end position="141"/>
    </location>
</feature>
<dbReference type="Gene3D" id="3.40.50.12230">
    <property type="match status" value="1"/>
</dbReference>
<dbReference type="Proteomes" id="UP001182556">
    <property type="component" value="Unassembled WGS sequence"/>
</dbReference>
<dbReference type="EMBL" id="JAODAN010000001">
    <property type="protein sequence ID" value="KAK1927040.1"/>
    <property type="molecule type" value="Genomic_DNA"/>
</dbReference>
<evidence type="ECO:0000256" key="3">
    <source>
        <dbReference type="ARBA" id="ARBA00022679"/>
    </source>
</evidence>
<name>A0AAD9FVU5_PAPLA</name>
<dbReference type="GO" id="GO:0004479">
    <property type="term" value="F:methionyl-tRNA formyltransferase activity"/>
    <property type="evidence" value="ECO:0007669"/>
    <property type="project" value="UniProtKB-EC"/>
</dbReference>
<dbReference type="EC" id="2.1.2.9" evidence="2"/>
<dbReference type="Pfam" id="PF02911">
    <property type="entry name" value="Formyl_trans_C"/>
    <property type="match status" value="1"/>
</dbReference>
<proteinExistence type="inferred from homology"/>
<dbReference type="PANTHER" id="PTHR11138">
    <property type="entry name" value="METHIONYL-TRNA FORMYLTRANSFERASE"/>
    <property type="match status" value="1"/>
</dbReference>
<dbReference type="SUPFAM" id="SSF53328">
    <property type="entry name" value="Formyltransferase"/>
    <property type="match status" value="1"/>
</dbReference>
<dbReference type="AlphaFoldDB" id="A0AAD9FVU5"/>
<dbReference type="InterPro" id="IPR041711">
    <property type="entry name" value="Met-tRNA-FMT_N"/>
</dbReference>
<reference evidence="8" key="1">
    <citation type="submission" date="2023-02" db="EMBL/GenBank/DDBJ databases">
        <title>Identification and recombinant expression of a fungal hydrolase from Papiliotrema laurentii that hydrolyzes apple cutin and clears colloidal polyester polyurethane.</title>
        <authorList>
            <consortium name="DOE Joint Genome Institute"/>
            <person name="Roman V.A."/>
            <person name="Bojanowski C."/>
            <person name="Crable B.R."/>
            <person name="Wagner D.N."/>
            <person name="Hung C.S."/>
            <person name="Nadeau L.J."/>
            <person name="Schratz L."/>
            <person name="Haridas S."/>
            <person name="Pangilinan J."/>
            <person name="Lipzen A."/>
            <person name="Na H."/>
            <person name="Yan M."/>
            <person name="Ng V."/>
            <person name="Grigoriev I.V."/>
            <person name="Spatafora J.W."/>
            <person name="Barlow D."/>
            <person name="Biffinger J."/>
            <person name="Kelley-Loughnane N."/>
            <person name="Varaljay V.A."/>
            <person name="Crookes-Goodson W.J."/>
        </authorList>
    </citation>
    <scope>NUCLEOTIDE SEQUENCE</scope>
    <source>
        <strain evidence="8">5307AH</strain>
    </source>
</reference>
<dbReference type="PANTHER" id="PTHR11138:SF5">
    <property type="entry name" value="METHIONYL-TRNA FORMYLTRANSFERASE, MITOCHONDRIAL"/>
    <property type="match status" value="1"/>
</dbReference>
<keyword evidence="3" id="KW-0808">Transferase</keyword>
<feature type="domain" description="Formyl transferase C-terminal" evidence="7">
    <location>
        <begin position="276"/>
        <end position="406"/>
    </location>
</feature>
<protein>
    <recommendedName>
        <fullName evidence="2">methionyl-tRNA formyltransferase</fullName>
        <ecNumber evidence="2">2.1.2.9</ecNumber>
    </recommendedName>
</protein>
<keyword evidence="4" id="KW-0648">Protein biosynthesis</keyword>
<accession>A0AAD9FVU5</accession>
<evidence type="ECO:0000256" key="1">
    <source>
        <dbReference type="ARBA" id="ARBA00010699"/>
    </source>
</evidence>
<dbReference type="InterPro" id="IPR011034">
    <property type="entry name" value="Formyl_transferase-like_C_sf"/>
</dbReference>
<evidence type="ECO:0000313" key="8">
    <source>
        <dbReference type="EMBL" id="KAK1927040.1"/>
    </source>
</evidence>
<evidence type="ECO:0000256" key="5">
    <source>
        <dbReference type="SAM" id="MobiDB-lite"/>
    </source>
</evidence>
<sequence>MVPPSCLMIRVARALRVGGERGRYFTTSQVSRRGPFDVLFCGSDAFSVGSLKAVLEATDVWKSIHVLTPDVQVIGRGGRKVGGARQVYKCELMSFAEENGLTLSTLSSVKTVESHQQSRGPTAEKTALKPSSSRWTPPTPFDQHDDSHLLLTASFGHIIPNSLLDKFSPPHRLNVHPSLLPKYRGAAPIQWTIINGDKSTAISVQRLVERGKGIDAGDIVGVRDNIDVPQDATFPFMMQALAPMGGELLVKTLREIIAGTSIARPQDSALTTRAPKVDKETSRARFSQQSALTINRLHRALSHNHSIWTEVNGLHVQLLDPKYVPLSTTLSVVSEKTEDLHPGTAWLDKSSEGRSQRILIACAPLEEDLGALPNSDRQEHLTWLEVRTVKPKGKKEMPVKEWWNGLSHDVKVRNRVVLDATPA</sequence>
<evidence type="ECO:0000256" key="2">
    <source>
        <dbReference type="ARBA" id="ARBA00012261"/>
    </source>
</evidence>
<comment type="similarity">
    <text evidence="1">Belongs to the Fmt family.</text>
</comment>
<feature type="domain" description="Formyl transferase N-terminal" evidence="6">
    <location>
        <begin position="149"/>
        <end position="252"/>
    </location>
</feature>
<evidence type="ECO:0000313" key="9">
    <source>
        <dbReference type="Proteomes" id="UP001182556"/>
    </source>
</evidence>
<dbReference type="GO" id="GO:0005739">
    <property type="term" value="C:mitochondrion"/>
    <property type="evidence" value="ECO:0007669"/>
    <property type="project" value="TreeGrafter"/>
</dbReference>
<dbReference type="CDD" id="cd08646">
    <property type="entry name" value="FMT_core_Met-tRNA-FMT_N"/>
    <property type="match status" value="1"/>
</dbReference>
<dbReference type="SUPFAM" id="SSF50486">
    <property type="entry name" value="FMT C-terminal domain-like"/>
    <property type="match status" value="1"/>
</dbReference>
<dbReference type="Pfam" id="PF00551">
    <property type="entry name" value="Formyl_trans_N"/>
    <property type="match status" value="1"/>
</dbReference>